<name>A0A7C9I4W3_9DEIO</name>
<sequence length="92" mass="10250">MEYFRRPWWWYATVLTLLIASWGASRVLADVFPAGGTGQDIPRFAALTLLTLTTFLLGALLTDAPKQLGKTWWVATLIACGVRLLLDVWLGI</sequence>
<dbReference type="AlphaFoldDB" id="A0A7C9I4W3"/>
<gene>
    <name evidence="2" type="ORF">GO986_17250</name>
</gene>
<protein>
    <submittedName>
        <fullName evidence="2">Uncharacterized protein</fullName>
    </submittedName>
</protein>
<dbReference type="RefSeq" id="WP_157460551.1">
    <property type="nucleotide sequence ID" value="NZ_WQLB01000029.1"/>
</dbReference>
<keyword evidence="3" id="KW-1185">Reference proteome</keyword>
<feature type="transmembrane region" description="Helical" evidence="1">
    <location>
        <begin position="45"/>
        <end position="64"/>
    </location>
</feature>
<dbReference type="EMBL" id="WQLB01000029">
    <property type="protein sequence ID" value="MVN88491.1"/>
    <property type="molecule type" value="Genomic_DNA"/>
</dbReference>
<evidence type="ECO:0000313" key="3">
    <source>
        <dbReference type="Proteomes" id="UP000483286"/>
    </source>
</evidence>
<evidence type="ECO:0000313" key="2">
    <source>
        <dbReference type="EMBL" id="MVN88491.1"/>
    </source>
</evidence>
<feature type="transmembrane region" description="Helical" evidence="1">
    <location>
        <begin position="71"/>
        <end position="90"/>
    </location>
</feature>
<organism evidence="2 3">
    <name type="scientific">Deinococcus arboris</name>
    <dbReference type="NCBI Taxonomy" id="2682977"/>
    <lineage>
        <taxon>Bacteria</taxon>
        <taxon>Thermotogati</taxon>
        <taxon>Deinococcota</taxon>
        <taxon>Deinococci</taxon>
        <taxon>Deinococcales</taxon>
        <taxon>Deinococcaceae</taxon>
        <taxon>Deinococcus</taxon>
    </lineage>
</organism>
<evidence type="ECO:0000256" key="1">
    <source>
        <dbReference type="SAM" id="Phobius"/>
    </source>
</evidence>
<comment type="caution">
    <text evidence="2">The sequence shown here is derived from an EMBL/GenBank/DDBJ whole genome shotgun (WGS) entry which is preliminary data.</text>
</comment>
<keyword evidence="1" id="KW-1133">Transmembrane helix</keyword>
<proteinExistence type="predicted"/>
<keyword evidence="1" id="KW-0472">Membrane</keyword>
<accession>A0A7C9I4W3</accession>
<dbReference type="Proteomes" id="UP000483286">
    <property type="component" value="Unassembled WGS sequence"/>
</dbReference>
<keyword evidence="1" id="KW-0812">Transmembrane</keyword>
<reference evidence="2 3" key="1">
    <citation type="submission" date="2019-12" db="EMBL/GenBank/DDBJ databases">
        <title>Deinococcus sp. HMF7620 Genome sequencing and assembly.</title>
        <authorList>
            <person name="Kang H."/>
            <person name="Kim H."/>
            <person name="Joh K."/>
        </authorList>
    </citation>
    <scope>NUCLEOTIDE SEQUENCE [LARGE SCALE GENOMIC DNA]</scope>
    <source>
        <strain evidence="2 3">HMF7620</strain>
    </source>
</reference>